<evidence type="ECO:0000313" key="1">
    <source>
        <dbReference type="EMBL" id="KAL3593042.1"/>
    </source>
</evidence>
<organism evidence="1 2">
    <name type="scientific">Populus alba</name>
    <name type="common">White poplar</name>
    <dbReference type="NCBI Taxonomy" id="43335"/>
    <lineage>
        <taxon>Eukaryota</taxon>
        <taxon>Viridiplantae</taxon>
        <taxon>Streptophyta</taxon>
        <taxon>Embryophyta</taxon>
        <taxon>Tracheophyta</taxon>
        <taxon>Spermatophyta</taxon>
        <taxon>Magnoliopsida</taxon>
        <taxon>eudicotyledons</taxon>
        <taxon>Gunneridae</taxon>
        <taxon>Pentapetalae</taxon>
        <taxon>rosids</taxon>
        <taxon>fabids</taxon>
        <taxon>Malpighiales</taxon>
        <taxon>Salicaceae</taxon>
        <taxon>Saliceae</taxon>
        <taxon>Populus</taxon>
    </lineage>
</organism>
<reference evidence="1 2" key="1">
    <citation type="journal article" date="2024" name="Plant Biotechnol. J.">
        <title>Genome and CRISPR/Cas9 system of a widespread forest tree (Populus alba) in the world.</title>
        <authorList>
            <person name="Liu Y.J."/>
            <person name="Jiang P.F."/>
            <person name="Han X.M."/>
            <person name="Li X.Y."/>
            <person name="Wang H.M."/>
            <person name="Wang Y.J."/>
            <person name="Wang X.X."/>
            <person name="Zeng Q.Y."/>
        </authorList>
    </citation>
    <scope>NUCLEOTIDE SEQUENCE [LARGE SCALE GENOMIC DNA]</scope>
    <source>
        <strain evidence="2">cv. PAL-ZL1</strain>
    </source>
</reference>
<dbReference type="Proteomes" id="UP000309997">
    <property type="component" value="Unassembled WGS sequence"/>
</dbReference>
<protein>
    <submittedName>
        <fullName evidence="1">Uncharacterized protein</fullName>
    </submittedName>
</protein>
<proteinExistence type="predicted"/>
<accession>A0ACC4CD12</accession>
<comment type="caution">
    <text evidence="1">The sequence shown here is derived from an EMBL/GenBank/DDBJ whole genome shotgun (WGS) entry which is preliminary data.</text>
</comment>
<dbReference type="EMBL" id="RCHU02000005">
    <property type="protein sequence ID" value="KAL3593042.1"/>
    <property type="molecule type" value="Genomic_DNA"/>
</dbReference>
<sequence length="1564" mass="176537">MGSLSALERPLQYPIARRDDIIIDDYHGVKIADPYRWLEDPDDEEVKGFVQEQVKLTESVLQTCDAREKLREKITKLFDHPRYYTPFKRWNKYFYFHNTGLQAQDVLYVQESLEGEPKVLLDPNGLSEDGTVSLNTLSLSEDAKYLAYGLSTSGSDWVTIKVMRVEDNIVEADTLNWVKFTGISWTHDSKGFFYSRYPAPKEGENLDAGTETNANLYHELCYHFVGTDQSEDIQCWRDSENPKYMFGAGVTDDGKYLLLYISENCDPVNKVYFCDMSAFHDGLEGFKGGNALLPFIKLIDDFDAQYQEIANDDTVFTFLTNKDAPRYKIVRVDLKEPSSWIDVVPESENDVLESAFAVNGDKMIVCYLSDVKYVIQIRDLKTGSLLHQLPTDIGSVTGISARRRDSTVFIGFTSFLTPGIIYQCNLDSKVPDMKIFREISVPGFNRSEFQVNQVFVPSKDGTKIPMFIVAKKNIMLDGSHPCLLYAYGGFNISITPSFSVSRIVLTRHLGSVFCIANIRGGGEYGEEWHKAGSLARKQNCFDDFISAAEYLVSAGYTQPKKLCIEGGSNGGLLVGACINQRPDLFGCALAHVGVMDMLRFHKFTIGHAWTSDFGCSDNEEEFGWLFKYSPLHNVRRPWEQHPEQPSQYPSTMLLTADHDDRVVPLHSLKLLATMQYILCTSLKNSPQNNPIIGRIDCKAGHGAGRPTQKLIDEAADRSVKLSSFLGFLSLTNKITRYRLPHLLRSSIPFSTLDPPQFTISHDNIKLQSNLDEDYVLNELSNLLPISPKPPIPHPYNHDRSISNKQVEIRPVFDRFLSPEEKLRGVFVQKIKGKSGIERALTECSVDLSLDVVAKVLNRGNLGGEAMIMFFNWAIKQPMISKDVDSYNVVIRALGRRKFIDFMVKFLHELRVEGVSMNSETLSIVIDSLVRARRVYKAIQMFGNLEEEFGFECDAESLNVLLQCLCRRSHVGAANSYFNSVKGKIPFNCMTYNVIIGGWSKFGRVSEMQRVFEEMEEDGFSPDCLSFSYLLEGLGRAGRIEDAVMIFGSMEEKGCVPDTNVYNAMISNFISVGDFDECMKYYRCLLSKNCDPNIDTYTRMISGLIKASKVADALEMFDEMLDRGMVTKTGTVTSFIEPLCSFGPPHAAMVIYTKARKVGCKISLSAYKLLLMRLSRFGKCGMMLKIWDEMQESGYSSDMEVYEYLISGLCNIGQFENAVLVMEESMRKGFCPSRSNMLVTVKMRGDVGVLKAGTFEQASSVLTSDSFQWEIVRCLWITEINCEVHNGEKPTSCDSELLRKKLDLINLQAILIYFLGSLLFTELPISCHYEVPGTQVTGRTSVDPPARDSIIDNCVQIAMHPNFTVHACDPIFAWIQLHKDVIALTVYSWDSPSKVGESPDQSKAKLALHFISIVGLLICLIAVPICFTVITIASILVSLPRIAKALLEWRKLQKVSDLCTTHFRLLLQGLAWNRESSDDYGGIIQGRSFLSEILFYSLLVYHKAQHFKVLVGMTDILRKPYYNIYCELALVRKHQQMESEAAVGFQDRTTNDDGSMDRTRFLLTI</sequence>
<keyword evidence="2" id="KW-1185">Reference proteome</keyword>
<gene>
    <name evidence="1" type="ORF">D5086_011682</name>
</gene>
<evidence type="ECO:0000313" key="2">
    <source>
        <dbReference type="Proteomes" id="UP000309997"/>
    </source>
</evidence>
<name>A0ACC4CD12_POPAL</name>